<reference evidence="2" key="1">
    <citation type="submission" date="2018-02" db="EMBL/GenBank/DDBJ databases">
        <authorList>
            <person name="Hausmann B."/>
        </authorList>
    </citation>
    <scope>NUCLEOTIDE SEQUENCE [LARGE SCALE GENOMIC DNA]</scope>
    <source>
        <strain evidence="2">Peat soil MAG SbA5</strain>
    </source>
</reference>
<dbReference type="EMBL" id="OKRB01000062">
    <property type="protein sequence ID" value="SPE18510.1"/>
    <property type="molecule type" value="Genomic_DNA"/>
</dbReference>
<name>A0A2N9L5I3_9BACT</name>
<dbReference type="AlphaFoldDB" id="A0A2N9L5I3"/>
<protein>
    <submittedName>
        <fullName evidence="1">Uncharacterized protein</fullName>
    </submittedName>
</protein>
<accession>A0A2N9L5I3</accession>
<sequence>MIFPIPPLMMRIPTTLPFGIQISPPVLGFAAVLAPVADRSVQSCFRFFDCMSALISFIGLHEGCCHK</sequence>
<organism evidence="1 2">
    <name type="scientific">Candidatus Sulfuritelmatomonas gaucii</name>
    <dbReference type="NCBI Taxonomy" id="2043161"/>
    <lineage>
        <taxon>Bacteria</taxon>
        <taxon>Pseudomonadati</taxon>
        <taxon>Acidobacteriota</taxon>
        <taxon>Terriglobia</taxon>
        <taxon>Terriglobales</taxon>
        <taxon>Acidobacteriaceae</taxon>
        <taxon>Candidatus Sulfuritelmatomonas</taxon>
    </lineage>
</organism>
<evidence type="ECO:0000313" key="2">
    <source>
        <dbReference type="Proteomes" id="UP000239735"/>
    </source>
</evidence>
<dbReference type="Proteomes" id="UP000239735">
    <property type="component" value="Unassembled WGS sequence"/>
</dbReference>
<proteinExistence type="predicted"/>
<gene>
    <name evidence="1" type="ORF">SBA5_1540004</name>
</gene>
<evidence type="ECO:0000313" key="1">
    <source>
        <dbReference type="EMBL" id="SPE18510.1"/>
    </source>
</evidence>